<dbReference type="InterPro" id="IPR023997">
    <property type="entry name" value="TonB-dep_OMP_SusC/RagA_CS"/>
</dbReference>
<keyword evidence="3 7" id="KW-1134">Transmembrane beta strand</keyword>
<keyword evidence="5 7" id="KW-0472">Membrane</keyword>
<sequence length="1158" mass="131285">MKNYQSGFYIRNNHLKILFLMICMVTLALSLRANVTAQTKINLNLKSVTFNDLFLEIQKQTKMNFVFNADQLKEVGKIDLTAKDESINSLLERVLTPFSFTYVIEGTTIVIVRKDKENRAQEQPEMISIRGKVTDSDGNALIGATIRIKGTAIGTATDVNGEYKLSVPTEQKELLVTYMGYIDQVVKVNGRTVINIILKEDRKEMEEVVVTGYQSVRRERLTGSTKTITAREMEGKGLTSVEEALSSTVAGLNMISTGRPGQDAKIQIRGINSLNGSTEPIWIVDGMPMQGEIPNIKIGSADLQSTIFTSGIGNLSPNDIKSITVLKDAAATAIYGARAANGVIVIETKQGLVGKTRFNFSLNYGITERPVNNIHMMNTAQKIQFEREFATDEASWLYEPGQVMNILRMRDMGKYTTEEAEAKIAELGKIDTDWFKEIFRTAISQQYNFSMSGGSEKTQHYTSVNYLTEEGTVPNNTYSRLGMSSKITHSPSEKIRITGGLSVTYKKDQITASLVNPLEYAMYANPYERLYNPDGSYASDITYAPNSSSLHPGLQWSTFNIMKEIKENTQNTRYIDADISMKVEWEIIKGLMFTTHGIYNVNSNHDRTVEGPGTYTNYKNNWYQSMLGWSGEMDPDMAQGSLRESTSYSNSYTLKNTLSYSKDFLDTHFLNLFIGQEVMERQSKSFYNYSPIFDEEHNIIGFPELTGIAQSDINLLELGNTGKEVSRLSSFYANLSYSYKDRYIVTGSMRYDGSDVIGNKNQFTPLWNVALRWNVHKERFLETVSWINMLSFRGGFGYTGSIDKNALPFLVYTLNKNIKYDGQLVPQSFTYPNPNIKWQTKRDMNVGLDLSLFDYRVELNLNYYYNITRDVLDKKHLAISSGREEATANVANLHNKGIEIDLGITLLKMKKLQWFANFNIAYNKNTVKDTYYKSVDDLPTKISQEEGHQFVEDKPAGGWYGYRVAGINPMTGTTLVHKNSNDATYDMATNFYDIPGDMVSYLGDSNPHYVGGFSTTVNFRQFVFSANFEFKTGHMIRSFNTFKDPDSQNRHVNDLNRWRKPGDITNVPRLTQLKGLYTFYMFDWGLEKGDYLKCGYVSLGYNLPLEWLEKIGFNSARLSFTAKDLFTITSYKGIDPLLMGEFGYPNSRKYTFTLNFGF</sequence>
<gene>
    <name evidence="10" type="ORF">F1644_09715</name>
    <name evidence="9" type="ORF">GGR15_001773</name>
</gene>
<keyword evidence="6 7" id="KW-0998">Cell outer membrane</keyword>
<dbReference type="InterPro" id="IPR023996">
    <property type="entry name" value="TonB-dep_OMP_SusC/RagA"/>
</dbReference>
<reference evidence="9 11" key="2">
    <citation type="submission" date="2020-03" db="EMBL/GenBank/DDBJ databases">
        <title>Genomic Encyclopedia of Type Strains, Phase IV (KMG-IV): sequencing the most valuable type-strain genomes for metagenomic binning, comparative biology and taxonomic classification.</title>
        <authorList>
            <person name="Goeker M."/>
        </authorList>
    </citation>
    <scope>NUCLEOTIDE SEQUENCE [LARGE SCALE GENOMIC DNA]</scope>
    <source>
        <strain evidence="9 11">DSM 105722</strain>
    </source>
</reference>
<evidence type="ECO:0000256" key="4">
    <source>
        <dbReference type="ARBA" id="ARBA00022692"/>
    </source>
</evidence>
<keyword evidence="4 7" id="KW-0812">Transmembrane</keyword>
<dbReference type="GeneID" id="86891569"/>
<dbReference type="SUPFAM" id="SSF49464">
    <property type="entry name" value="Carboxypeptidase regulatory domain-like"/>
    <property type="match status" value="1"/>
</dbReference>
<keyword evidence="12" id="KW-1185">Reference proteome</keyword>
<dbReference type="EMBL" id="JAATLI010000006">
    <property type="protein sequence ID" value="NJC18154.1"/>
    <property type="molecule type" value="Genomic_DNA"/>
</dbReference>
<dbReference type="Pfam" id="PF07715">
    <property type="entry name" value="Plug"/>
    <property type="match status" value="1"/>
</dbReference>
<accession>A0A7X5YBL2</accession>
<dbReference type="InterPro" id="IPR012910">
    <property type="entry name" value="Plug_dom"/>
</dbReference>
<reference evidence="10 12" key="1">
    <citation type="submission" date="2019-09" db="EMBL/GenBank/DDBJ databases">
        <title>Butyricimonas paravirosa DSM 105722 (=214-4 = JCM 18677 = CCUG 65563).</title>
        <authorList>
            <person name="Le Roy T."/>
            <person name="Cani P.D."/>
        </authorList>
    </citation>
    <scope>NUCLEOTIDE SEQUENCE [LARGE SCALE GENOMIC DNA]</scope>
    <source>
        <strain evidence="10 12">DSM 105722</strain>
    </source>
</reference>
<evidence type="ECO:0000256" key="7">
    <source>
        <dbReference type="PROSITE-ProRule" id="PRU01360"/>
    </source>
</evidence>
<dbReference type="InterPro" id="IPR036942">
    <property type="entry name" value="Beta-barrel_TonB_sf"/>
</dbReference>
<evidence type="ECO:0000256" key="6">
    <source>
        <dbReference type="ARBA" id="ARBA00023237"/>
    </source>
</evidence>
<protein>
    <submittedName>
        <fullName evidence="10">SusC/RagA family TonB-linked outer membrane protein</fullName>
    </submittedName>
    <submittedName>
        <fullName evidence="9">TonB-linked SusC/RagA family outer membrane protein</fullName>
    </submittedName>
</protein>
<dbReference type="Gene3D" id="2.40.170.20">
    <property type="entry name" value="TonB-dependent receptor, beta-barrel domain"/>
    <property type="match status" value="1"/>
</dbReference>
<evidence type="ECO:0000259" key="8">
    <source>
        <dbReference type="Pfam" id="PF07715"/>
    </source>
</evidence>
<evidence type="ECO:0000256" key="1">
    <source>
        <dbReference type="ARBA" id="ARBA00004571"/>
    </source>
</evidence>
<dbReference type="Proteomes" id="UP001302374">
    <property type="component" value="Chromosome"/>
</dbReference>
<dbReference type="Proteomes" id="UP000576368">
    <property type="component" value="Unassembled WGS sequence"/>
</dbReference>
<dbReference type="InterPro" id="IPR037066">
    <property type="entry name" value="Plug_dom_sf"/>
</dbReference>
<dbReference type="RefSeq" id="WP_118303956.1">
    <property type="nucleotide sequence ID" value="NZ_BMPA01000005.1"/>
</dbReference>
<evidence type="ECO:0000256" key="3">
    <source>
        <dbReference type="ARBA" id="ARBA00022452"/>
    </source>
</evidence>
<dbReference type="AlphaFoldDB" id="A0A7X5YBL2"/>
<feature type="domain" description="TonB-dependent receptor plug" evidence="8">
    <location>
        <begin position="220"/>
        <end position="343"/>
    </location>
</feature>
<dbReference type="Gene3D" id="2.60.40.1120">
    <property type="entry name" value="Carboxypeptidase-like, regulatory domain"/>
    <property type="match status" value="1"/>
</dbReference>
<dbReference type="InterPro" id="IPR039426">
    <property type="entry name" value="TonB-dep_rcpt-like"/>
</dbReference>
<evidence type="ECO:0000313" key="11">
    <source>
        <dbReference type="Proteomes" id="UP000576368"/>
    </source>
</evidence>
<dbReference type="EMBL" id="CP043839">
    <property type="protein sequence ID" value="WOF12522.1"/>
    <property type="molecule type" value="Genomic_DNA"/>
</dbReference>
<evidence type="ECO:0000313" key="9">
    <source>
        <dbReference type="EMBL" id="NJC18154.1"/>
    </source>
</evidence>
<keyword evidence="2 7" id="KW-0813">Transport</keyword>
<proteinExistence type="inferred from homology"/>
<evidence type="ECO:0000256" key="5">
    <source>
        <dbReference type="ARBA" id="ARBA00023136"/>
    </source>
</evidence>
<comment type="similarity">
    <text evidence="7">Belongs to the TonB-dependent receptor family.</text>
</comment>
<dbReference type="GO" id="GO:0009279">
    <property type="term" value="C:cell outer membrane"/>
    <property type="evidence" value="ECO:0007669"/>
    <property type="project" value="UniProtKB-SubCell"/>
</dbReference>
<dbReference type="NCBIfam" id="TIGR04056">
    <property type="entry name" value="OMP_RagA_SusC"/>
    <property type="match status" value="1"/>
</dbReference>
<dbReference type="SUPFAM" id="SSF56935">
    <property type="entry name" value="Porins"/>
    <property type="match status" value="1"/>
</dbReference>
<dbReference type="NCBIfam" id="TIGR04057">
    <property type="entry name" value="SusC_RagA_signa"/>
    <property type="match status" value="1"/>
</dbReference>
<dbReference type="InterPro" id="IPR008969">
    <property type="entry name" value="CarboxyPept-like_regulatory"/>
</dbReference>
<evidence type="ECO:0000313" key="10">
    <source>
        <dbReference type="EMBL" id="WOF12522.1"/>
    </source>
</evidence>
<evidence type="ECO:0000313" key="12">
    <source>
        <dbReference type="Proteomes" id="UP001302374"/>
    </source>
</evidence>
<comment type="subcellular location">
    <subcellularLocation>
        <location evidence="1 7">Cell outer membrane</location>
        <topology evidence="1 7">Multi-pass membrane protein</topology>
    </subcellularLocation>
</comment>
<evidence type="ECO:0000256" key="2">
    <source>
        <dbReference type="ARBA" id="ARBA00022448"/>
    </source>
</evidence>
<organism evidence="9 11">
    <name type="scientific">Butyricimonas paravirosa</name>
    <dbReference type="NCBI Taxonomy" id="1472417"/>
    <lineage>
        <taxon>Bacteria</taxon>
        <taxon>Pseudomonadati</taxon>
        <taxon>Bacteroidota</taxon>
        <taxon>Bacteroidia</taxon>
        <taxon>Bacteroidales</taxon>
        <taxon>Odoribacteraceae</taxon>
        <taxon>Butyricimonas</taxon>
    </lineage>
</organism>
<dbReference type="Gene3D" id="2.170.130.10">
    <property type="entry name" value="TonB-dependent receptor, plug domain"/>
    <property type="match status" value="1"/>
</dbReference>
<name>A0A7X5YBL2_9BACT</name>
<dbReference type="Pfam" id="PF13715">
    <property type="entry name" value="CarbopepD_reg_2"/>
    <property type="match status" value="1"/>
</dbReference>
<dbReference type="PROSITE" id="PS52016">
    <property type="entry name" value="TONB_DEPENDENT_REC_3"/>
    <property type="match status" value="1"/>
</dbReference>